<comment type="caution">
    <text evidence="1">The sequence shown here is derived from an EMBL/GenBank/DDBJ whole genome shotgun (WGS) entry which is preliminary data.</text>
</comment>
<evidence type="ECO:0000313" key="1">
    <source>
        <dbReference type="EMBL" id="GAH83018.1"/>
    </source>
</evidence>
<organism evidence="1">
    <name type="scientific">marine sediment metagenome</name>
    <dbReference type="NCBI Taxonomy" id="412755"/>
    <lineage>
        <taxon>unclassified sequences</taxon>
        <taxon>metagenomes</taxon>
        <taxon>ecological metagenomes</taxon>
    </lineage>
</organism>
<dbReference type="AlphaFoldDB" id="X1KLU5"/>
<protein>
    <submittedName>
        <fullName evidence="1">Uncharacterized protein</fullName>
    </submittedName>
</protein>
<name>X1KLU5_9ZZZZ</name>
<sequence>MARPNNKNGGRPKKPIDWKEAEKLCALQCSELEIADWFHISVDTLARRLKEEKNASFAEFFTLHRVQGKIALRRNMFNMSVKSPQMAIFLAKNWLGMADKTEIANPIGESFRVEHDAKSKLIGMFNRLAARAGETEGIEQSKPEGS</sequence>
<reference evidence="1" key="1">
    <citation type="journal article" date="2014" name="Front. Microbiol.">
        <title>High frequency of phylogenetically diverse reductive dehalogenase-homologous genes in deep subseafloor sedimentary metagenomes.</title>
        <authorList>
            <person name="Kawai M."/>
            <person name="Futagami T."/>
            <person name="Toyoda A."/>
            <person name="Takaki Y."/>
            <person name="Nishi S."/>
            <person name="Hori S."/>
            <person name="Arai W."/>
            <person name="Tsubouchi T."/>
            <person name="Morono Y."/>
            <person name="Uchiyama I."/>
            <person name="Ito T."/>
            <person name="Fujiyama A."/>
            <person name="Inagaki F."/>
            <person name="Takami H."/>
        </authorList>
    </citation>
    <scope>NUCLEOTIDE SEQUENCE</scope>
    <source>
        <strain evidence="1">Expedition CK06-06</strain>
    </source>
</reference>
<proteinExistence type="predicted"/>
<accession>X1KLU5</accession>
<dbReference type="EMBL" id="BARU01035660">
    <property type="protein sequence ID" value="GAH83018.1"/>
    <property type="molecule type" value="Genomic_DNA"/>
</dbReference>
<gene>
    <name evidence="1" type="ORF">S03H2_55777</name>
</gene>